<dbReference type="NCBIfam" id="TIGR01640">
    <property type="entry name" value="F_box_assoc_1"/>
    <property type="match status" value="1"/>
</dbReference>
<proteinExistence type="predicted"/>
<dbReference type="CDD" id="cd22157">
    <property type="entry name" value="F-box_AtFBW1-like"/>
    <property type="match status" value="1"/>
</dbReference>
<dbReference type="Proteomes" id="UP000694930">
    <property type="component" value="Chromosome 1"/>
</dbReference>
<dbReference type="SUPFAM" id="SSF81383">
    <property type="entry name" value="F-box domain"/>
    <property type="match status" value="1"/>
</dbReference>
<gene>
    <name evidence="3" type="primary">LOC107025894</name>
</gene>
<dbReference type="Gene3D" id="1.20.1280.50">
    <property type="match status" value="1"/>
</dbReference>
<dbReference type="InterPro" id="IPR001810">
    <property type="entry name" value="F-box_dom"/>
</dbReference>
<dbReference type="InterPro" id="IPR017451">
    <property type="entry name" value="F-box-assoc_interact_dom"/>
</dbReference>
<dbReference type="InterPro" id="IPR036047">
    <property type="entry name" value="F-box-like_dom_sf"/>
</dbReference>
<dbReference type="PANTHER" id="PTHR31672">
    <property type="entry name" value="BNACNNG10540D PROTEIN"/>
    <property type="match status" value="1"/>
</dbReference>
<dbReference type="PROSITE" id="PS50181">
    <property type="entry name" value="FBOX"/>
    <property type="match status" value="1"/>
</dbReference>
<dbReference type="InterPro" id="IPR050796">
    <property type="entry name" value="SCF_F-box_component"/>
</dbReference>
<protein>
    <submittedName>
        <fullName evidence="3">F-box protein CPR1-like</fullName>
    </submittedName>
</protein>
<evidence type="ECO:0000313" key="2">
    <source>
        <dbReference type="Proteomes" id="UP000694930"/>
    </source>
</evidence>
<reference evidence="2" key="1">
    <citation type="journal article" date="2014" name="Nat. Genet.">
        <title>The genome of the stress-tolerant wild tomato species Solanum pennellii.</title>
        <authorList>
            <person name="Bolger A."/>
            <person name="Scossa F."/>
            <person name="Bolger M.E."/>
            <person name="Lanz C."/>
            <person name="Maumus F."/>
            <person name="Tohge T."/>
            <person name="Quesneville H."/>
            <person name="Alseekh S."/>
            <person name="Sorensen I."/>
            <person name="Lichtenstein G."/>
            <person name="Fich E.A."/>
            <person name="Conte M."/>
            <person name="Keller H."/>
            <person name="Schneeberger K."/>
            <person name="Schwacke R."/>
            <person name="Ofner I."/>
            <person name="Vrebalov J."/>
            <person name="Xu Y."/>
            <person name="Osorio S."/>
            <person name="Aflitos S.A."/>
            <person name="Schijlen E."/>
            <person name="Jimenez-Gomez J.M."/>
            <person name="Ryngajllo M."/>
            <person name="Kimura S."/>
            <person name="Kumar R."/>
            <person name="Koenig D."/>
            <person name="Headland L.R."/>
            <person name="Maloof J.N."/>
            <person name="Sinha N."/>
            <person name="van Ham R.C."/>
            <person name="Lankhorst R.K."/>
            <person name="Mao L."/>
            <person name="Vogel A."/>
            <person name="Arsova B."/>
            <person name="Panstruga R."/>
            <person name="Fei Z."/>
            <person name="Rose J.K."/>
            <person name="Zamir D."/>
            <person name="Carrari F."/>
            <person name="Giovannoni J.J."/>
            <person name="Weigel D."/>
            <person name="Usadel B."/>
            <person name="Fernie A.R."/>
        </authorList>
    </citation>
    <scope>NUCLEOTIDE SEQUENCE [LARGE SCALE GENOMIC DNA]</scope>
    <source>
        <strain evidence="2">cv. LA0716</strain>
    </source>
</reference>
<dbReference type="Pfam" id="PF00646">
    <property type="entry name" value="F-box"/>
    <property type="match status" value="1"/>
</dbReference>
<feature type="domain" description="F-box" evidence="1">
    <location>
        <begin position="1"/>
        <end position="39"/>
    </location>
</feature>
<dbReference type="SMART" id="SM00256">
    <property type="entry name" value="FBOX"/>
    <property type="match status" value="1"/>
</dbReference>
<sequence length="426" mass="48881">MEEILIDILKRLPVKSLIRFNCVSKFWNTLISQPYFKKTHLNHSNSQLSSQKLLFVRWDPNCQFWSGSFTLTEEDIPIFDCTSDSNIKDGIKMYSSCDGLFLIGIWTDSYDEQPSILVLWNPSTRQSIRLPHSKFSLQMGDQYENADENMGNYSNSISDHDDGLANYDSKNHEQIEDYSSSSFSDYGDGDKGTTYGLAFDSKSEDYKVFRIDMSGNNDNEIFALKNGSWKIIDRKTSGRTDSGLLCGGELLPFVDGAFHWLGFLSEVCVVSFNISDEIYGEISLPDTVSSELTLFKFDNVEVQVDVHVGLSVLRGMLHLYYKDDKEFSLWVMQKYGLKDSWMKLLTIPRVGFYKIVPTYAFSDDEVLVCFDKENRVTPEQVETSYEYKIICGGQYRMISQDYDIDAVTVDREGFAYTETLTDIKLY</sequence>
<dbReference type="GeneID" id="107025894"/>
<keyword evidence="2" id="KW-1185">Reference proteome</keyword>
<dbReference type="PANTHER" id="PTHR31672:SF13">
    <property type="entry name" value="F-BOX PROTEIN CPR30-LIKE"/>
    <property type="match status" value="1"/>
</dbReference>
<dbReference type="RefSeq" id="XP_015082163.1">
    <property type="nucleotide sequence ID" value="XM_015226677.1"/>
</dbReference>
<organism evidence="2 3">
    <name type="scientific">Solanum pennellii</name>
    <name type="common">Tomato</name>
    <name type="synonym">Lycopersicon pennellii</name>
    <dbReference type="NCBI Taxonomy" id="28526"/>
    <lineage>
        <taxon>Eukaryota</taxon>
        <taxon>Viridiplantae</taxon>
        <taxon>Streptophyta</taxon>
        <taxon>Embryophyta</taxon>
        <taxon>Tracheophyta</taxon>
        <taxon>Spermatophyta</taxon>
        <taxon>Magnoliopsida</taxon>
        <taxon>eudicotyledons</taxon>
        <taxon>Gunneridae</taxon>
        <taxon>Pentapetalae</taxon>
        <taxon>asterids</taxon>
        <taxon>lamiids</taxon>
        <taxon>Solanales</taxon>
        <taxon>Solanaceae</taxon>
        <taxon>Solanoideae</taxon>
        <taxon>Solaneae</taxon>
        <taxon>Solanum</taxon>
        <taxon>Solanum subgen. Lycopersicon</taxon>
    </lineage>
</organism>
<reference evidence="3" key="2">
    <citation type="submission" date="2025-08" db="UniProtKB">
        <authorList>
            <consortium name="RefSeq"/>
        </authorList>
    </citation>
    <scope>IDENTIFICATION</scope>
</reference>
<evidence type="ECO:0000313" key="3">
    <source>
        <dbReference type="RefSeq" id="XP_015082163.1"/>
    </source>
</evidence>
<name>A0ABM1H917_SOLPN</name>
<evidence type="ECO:0000259" key="1">
    <source>
        <dbReference type="PROSITE" id="PS50181"/>
    </source>
</evidence>
<accession>A0ABM1H917</accession>